<gene>
    <name evidence="1" type="ORF">HJG54_25560</name>
</gene>
<name>A0AA96WJL8_9CYAN</name>
<reference evidence="1" key="1">
    <citation type="submission" date="2020-05" db="EMBL/GenBank/DDBJ databases">
        <authorList>
            <person name="Zhu T."/>
            <person name="Keshari N."/>
            <person name="Lu X."/>
        </authorList>
    </citation>
    <scope>NUCLEOTIDE SEQUENCE</scope>
    <source>
        <strain evidence="1">NK1-12</strain>
    </source>
</reference>
<dbReference type="InterPro" id="IPR054053">
    <property type="entry name" value="DUF6887"/>
</dbReference>
<sequence length="75" mass="8654">MSQPNFQIMNRKALLAYLLEHRDDRQAFYALMDKLATEPVLATLPPVSSIEEAEQENFSELLNEINKRRNFGQAS</sequence>
<accession>A0AA96WJL8</accession>
<organism evidence="1">
    <name type="scientific">Leptolyngbya sp. NK1-12</name>
    <dbReference type="NCBI Taxonomy" id="2547451"/>
    <lineage>
        <taxon>Bacteria</taxon>
        <taxon>Bacillati</taxon>
        <taxon>Cyanobacteriota</taxon>
        <taxon>Cyanophyceae</taxon>
        <taxon>Leptolyngbyales</taxon>
        <taxon>Leptolyngbyaceae</taxon>
        <taxon>Leptolyngbya group</taxon>
        <taxon>Leptolyngbya</taxon>
    </lineage>
</organism>
<protein>
    <submittedName>
        <fullName evidence="1">Uncharacterized protein</fullName>
    </submittedName>
</protein>
<dbReference type="AlphaFoldDB" id="A0AA96WJL8"/>
<dbReference type="Pfam" id="PF21826">
    <property type="entry name" value="DUF6887"/>
    <property type="match status" value="1"/>
</dbReference>
<dbReference type="RefSeq" id="WP_316432053.1">
    <property type="nucleotide sequence ID" value="NZ_CP053586.1"/>
</dbReference>
<dbReference type="EMBL" id="CP053586">
    <property type="protein sequence ID" value="WNZ25865.1"/>
    <property type="molecule type" value="Genomic_DNA"/>
</dbReference>
<evidence type="ECO:0000313" key="1">
    <source>
        <dbReference type="EMBL" id="WNZ25865.1"/>
    </source>
</evidence>
<proteinExistence type="predicted"/>